<dbReference type="GO" id="GO:0009060">
    <property type="term" value="P:aerobic respiration"/>
    <property type="evidence" value="ECO:0007669"/>
    <property type="project" value="TreeGrafter"/>
</dbReference>
<evidence type="ECO:0000256" key="5">
    <source>
        <dbReference type="ARBA" id="ARBA00023136"/>
    </source>
</evidence>
<dbReference type="GO" id="GO:0005743">
    <property type="term" value="C:mitochondrial inner membrane"/>
    <property type="evidence" value="ECO:0007669"/>
    <property type="project" value="UniProtKB-SubCell"/>
</dbReference>
<dbReference type="GO" id="GO:0003954">
    <property type="term" value="F:NADH dehydrogenase activity"/>
    <property type="evidence" value="ECO:0007669"/>
    <property type="project" value="TreeGrafter"/>
</dbReference>
<dbReference type="InterPro" id="IPR001694">
    <property type="entry name" value="NADH_UbQ_OxRdtase_su1/FPO"/>
</dbReference>
<comment type="subcellular location">
    <subcellularLocation>
        <location evidence="1">Membrane</location>
        <topology evidence="1">Multi-pass membrane protein</topology>
    </subcellularLocation>
    <subcellularLocation>
        <location evidence="6">Mitochondrion inner membrane</location>
        <topology evidence="6">Multi-pass membrane protein</topology>
    </subcellularLocation>
</comment>
<dbReference type="EC" id="7.1.1.2" evidence="7"/>
<accession>A0A2D2AK07</accession>
<feature type="transmembrane region" description="Helical" evidence="8">
    <location>
        <begin position="171"/>
        <end position="191"/>
    </location>
</feature>
<evidence type="ECO:0000256" key="6">
    <source>
        <dbReference type="RuleBase" id="RU000471"/>
    </source>
</evidence>
<feature type="transmembrane region" description="Helical" evidence="8">
    <location>
        <begin position="282"/>
        <end position="306"/>
    </location>
</feature>
<feature type="transmembrane region" description="Helical" evidence="8">
    <location>
        <begin position="250"/>
        <end position="270"/>
    </location>
</feature>
<feature type="transmembrane region" description="Helical" evidence="8">
    <location>
        <begin position="6"/>
        <end position="25"/>
    </location>
</feature>
<keyword evidence="3 6" id="KW-0812">Transmembrane</keyword>
<dbReference type="EMBL" id="MF436968">
    <property type="protein sequence ID" value="ATQ37485.1"/>
    <property type="molecule type" value="mRNA"/>
</dbReference>
<keyword evidence="7" id="KW-0830">Ubiquinone</keyword>
<comment type="similarity">
    <text evidence="2 6">Belongs to the complex I subunit 1 family.</text>
</comment>
<evidence type="ECO:0000256" key="7">
    <source>
        <dbReference type="RuleBase" id="RU000473"/>
    </source>
</evidence>
<keyword evidence="6" id="KW-0520">NAD</keyword>
<gene>
    <name evidence="9" type="primary">nad1</name>
</gene>
<evidence type="ECO:0000313" key="9">
    <source>
        <dbReference type="EMBL" id="ATQ37485.1"/>
    </source>
</evidence>
<keyword evidence="7 9" id="KW-0496">Mitochondrion</keyword>
<organism evidence="9">
    <name type="scientific">Rhynchopus euleeides</name>
    <dbReference type="NCBI Taxonomy" id="630703"/>
    <lineage>
        <taxon>Eukaryota</taxon>
        <taxon>Discoba</taxon>
        <taxon>Euglenozoa</taxon>
        <taxon>Diplonemea</taxon>
        <taxon>Diplonemidae</taxon>
        <taxon>Rhynchopus</taxon>
    </lineage>
</organism>
<feature type="transmembrane region" description="Helical" evidence="8">
    <location>
        <begin position="98"/>
        <end position="119"/>
    </location>
</feature>
<proteinExistence type="evidence at transcript level"/>
<dbReference type="PANTHER" id="PTHR11432">
    <property type="entry name" value="NADH DEHYDROGENASE SUBUNIT 1"/>
    <property type="match status" value="1"/>
</dbReference>
<evidence type="ECO:0000256" key="1">
    <source>
        <dbReference type="ARBA" id="ARBA00004141"/>
    </source>
</evidence>
<keyword evidence="9" id="KW-0560">Oxidoreductase</keyword>
<sequence>MLSSGILVIIEVLGILAGAVVLSSYERRAMAFLHSRDGPTVYLLLGLAQPLVEGAKLAIKSTAHSTYGVRGTTSIHVAILLVLSLTAIGGIGMSITTWYHASTCTVLLMLILLGIYSLMEIGIAHQQLSRYAVLACARILSVYVVVEVCWSLVLVVGILHRAMQCYAYHMYSTSVLVMAGTVCSVLLYVVLSALETSLHPYDVLESEPEIVSGWYTDHGGVSFMMIYLSDGITCWLLMMQYIVWYHLCYATTPCMSVWCMWSLVVVVLTSRYLSCRYRVQDVLVLVLSTLVSISAQYGVCFFFFFFF</sequence>
<dbReference type="PANTHER" id="PTHR11432:SF3">
    <property type="entry name" value="NADH-UBIQUINONE OXIDOREDUCTASE CHAIN 1"/>
    <property type="match status" value="1"/>
</dbReference>
<dbReference type="GO" id="GO:0008137">
    <property type="term" value="F:NADH dehydrogenase (ubiquinone) activity"/>
    <property type="evidence" value="ECO:0007669"/>
    <property type="project" value="UniProtKB-EC"/>
</dbReference>
<protein>
    <recommendedName>
        <fullName evidence="7">NADH-ubiquinone oxidoreductase chain 1</fullName>
        <ecNumber evidence="7">7.1.1.2</ecNumber>
    </recommendedName>
</protein>
<geneLocation type="mitochondrion" evidence="9"/>
<name>A0A2D2AK07_9EUGL</name>
<feature type="transmembrane region" description="Helical" evidence="8">
    <location>
        <begin position="131"/>
        <end position="159"/>
    </location>
</feature>
<feature type="transmembrane region" description="Helical" evidence="8">
    <location>
        <begin position="224"/>
        <end position="244"/>
    </location>
</feature>
<evidence type="ECO:0000256" key="4">
    <source>
        <dbReference type="ARBA" id="ARBA00022989"/>
    </source>
</evidence>
<dbReference type="Pfam" id="PF00146">
    <property type="entry name" value="NADHdh"/>
    <property type="match status" value="1"/>
</dbReference>
<feature type="transmembrane region" description="Helical" evidence="8">
    <location>
        <begin position="75"/>
        <end position="92"/>
    </location>
</feature>
<evidence type="ECO:0000256" key="3">
    <source>
        <dbReference type="ARBA" id="ARBA00022692"/>
    </source>
</evidence>
<keyword evidence="4 8" id="KW-1133">Transmembrane helix</keyword>
<keyword evidence="5 8" id="KW-0472">Membrane</keyword>
<evidence type="ECO:0000256" key="2">
    <source>
        <dbReference type="ARBA" id="ARBA00010535"/>
    </source>
</evidence>
<evidence type="ECO:0000256" key="8">
    <source>
        <dbReference type="SAM" id="Phobius"/>
    </source>
</evidence>
<comment type="catalytic activity">
    <reaction evidence="7">
        <text>a ubiquinone + NADH + 5 H(+)(in) = a ubiquinol + NAD(+) + 4 H(+)(out)</text>
        <dbReference type="Rhea" id="RHEA:29091"/>
        <dbReference type="Rhea" id="RHEA-COMP:9565"/>
        <dbReference type="Rhea" id="RHEA-COMP:9566"/>
        <dbReference type="ChEBI" id="CHEBI:15378"/>
        <dbReference type="ChEBI" id="CHEBI:16389"/>
        <dbReference type="ChEBI" id="CHEBI:17976"/>
        <dbReference type="ChEBI" id="CHEBI:57540"/>
        <dbReference type="ChEBI" id="CHEBI:57945"/>
        <dbReference type="EC" id="7.1.1.2"/>
    </reaction>
</comment>
<reference evidence="9" key="1">
    <citation type="journal article" date="2017" name="Sci. Rep.">
        <title>Keeping it complicated: Mitochondrial genome plasticity across diplonemids.</title>
        <authorList>
            <person name="Valach M."/>
            <person name="Moreira S."/>
            <person name="Hoffmann S."/>
            <person name="Stadler P.F."/>
            <person name="Burger G."/>
        </authorList>
    </citation>
    <scope>NUCLEOTIDE SEQUENCE</scope>
</reference>
<dbReference type="AlphaFoldDB" id="A0A2D2AK07"/>